<proteinExistence type="predicted"/>
<dbReference type="OrthoDB" id="10017054at2759"/>
<name>A0A443S5W1_9ACAR</name>
<dbReference type="Gene3D" id="1.10.418.10">
    <property type="entry name" value="Calponin-like domain"/>
    <property type="match status" value="1"/>
</dbReference>
<dbReference type="SUPFAM" id="SSF47576">
    <property type="entry name" value="Calponin-homology domain, CH-domain"/>
    <property type="match status" value="1"/>
</dbReference>
<dbReference type="AlphaFoldDB" id="A0A443S5W1"/>
<comment type="caution">
    <text evidence="1">The sequence shown here is derived from an EMBL/GenBank/DDBJ whole genome shotgun (WGS) entry which is preliminary data.</text>
</comment>
<dbReference type="PANTHER" id="PTHR23167:SF46">
    <property type="entry name" value="EPS15 HOMOLOGY DOMAIN CONTAINING PROTEIN-BINDING PROTEIN 1, ISOFORM F"/>
    <property type="match status" value="1"/>
</dbReference>
<gene>
    <name evidence="1" type="ORF">B4U80_09580</name>
</gene>
<evidence type="ECO:0000313" key="1">
    <source>
        <dbReference type="EMBL" id="RWS22958.1"/>
    </source>
</evidence>
<sequence length="62" mass="7362">ALDAKNRRKNFELAFKTAEYGDRADICPLLDVDDMIIMKNKPDWKCVFTYVQSMYRNLRSLE</sequence>
<dbReference type="Proteomes" id="UP000288716">
    <property type="component" value="Unassembled WGS sequence"/>
</dbReference>
<protein>
    <submittedName>
        <fullName evidence="1">Uncharacterized protein</fullName>
    </submittedName>
</protein>
<dbReference type="VEuPathDB" id="VectorBase:LDEU009082"/>
<dbReference type="STRING" id="299467.A0A443S5W1"/>
<dbReference type="EMBL" id="NCKV01007473">
    <property type="protein sequence ID" value="RWS22958.1"/>
    <property type="molecule type" value="Genomic_DNA"/>
</dbReference>
<dbReference type="InterPro" id="IPR050540">
    <property type="entry name" value="F-actin_Monoox_Mical"/>
</dbReference>
<dbReference type="InterPro" id="IPR036872">
    <property type="entry name" value="CH_dom_sf"/>
</dbReference>
<dbReference type="PANTHER" id="PTHR23167">
    <property type="entry name" value="CALPONIN HOMOLOGY DOMAIN-CONTAINING PROTEIN DDB_G0272472-RELATED"/>
    <property type="match status" value="1"/>
</dbReference>
<accession>A0A443S5W1</accession>
<keyword evidence="2" id="KW-1185">Reference proteome</keyword>
<reference evidence="1 2" key="1">
    <citation type="journal article" date="2018" name="Gigascience">
        <title>Genomes of trombidid mites reveal novel predicted allergens and laterally-transferred genes associated with secondary metabolism.</title>
        <authorList>
            <person name="Dong X."/>
            <person name="Chaisiri K."/>
            <person name="Xia D."/>
            <person name="Armstrong S.D."/>
            <person name="Fang Y."/>
            <person name="Donnelly M.J."/>
            <person name="Kadowaki T."/>
            <person name="McGarry J.W."/>
            <person name="Darby A.C."/>
            <person name="Makepeace B.L."/>
        </authorList>
    </citation>
    <scope>NUCLEOTIDE SEQUENCE [LARGE SCALE GENOMIC DNA]</scope>
    <source>
        <strain evidence="1">UoL-UT</strain>
    </source>
</reference>
<feature type="non-terminal residue" evidence="1">
    <location>
        <position position="1"/>
    </location>
</feature>
<evidence type="ECO:0000313" key="2">
    <source>
        <dbReference type="Proteomes" id="UP000288716"/>
    </source>
</evidence>
<organism evidence="1 2">
    <name type="scientific">Leptotrombidium deliense</name>
    <dbReference type="NCBI Taxonomy" id="299467"/>
    <lineage>
        <taxon>Eukaryota</taxon>
        <taxon>Metazoa</taxon>
        <taxon>Ecdysozoa</taxon>
        <taxon>Arthropoda</taxon>
        <taxon>Chelicerata</taxon>
        <taxon>Arachnida</taxon>
        <taxon>Acari</taxon>
        <taxon>Acariformes</taxon>
        <taxon>Trombidiformes</taxon>
        <taxon>Prostigmata</taxon>
        <taxon>Anystina</taxon>
        <taxon>Parasitengona</taxon>
        <taxon>Trombiculoidea</taxon>
        <taxon>Trombiculidae</taxon>
        <taxon>Leptotrombidium</taxon>
    </lineage>
</organism>